<evidence type="ECO:0000256" key="1">
    <source>
        <dbReference type="ARBA" id="ARBA00022555"/>
    </source>
</evidence>
<sequence length="387" mass="43059">MNIRAVREGETEVLVPVHLEDVSFPPSQAPVFYNPAMELNRDISVAATAAFVKELSARRNMALSDITYVDALSASGIRGLRIANETGIHATLNDWSEDAYQLIRQNIGHLGLEDRVEATRRNANVLLHENRYNIVDIDPFGTPAPFLAAAARSAVHLLEVTATDTAPLCGAHLHSGIRKYSAVPFNNEYHSEMGVRILLGKITRELSVNDRAMSPLLSHATRHYVRTYLKIDKGAKRTDSMLEQLGYIAHCPSCGSRQAFSGIALFIPKECTRCSSERILAGPLWLGSLHQPEFCNMVLNEIENRNLGTKEQARKLIELCRDELDVPMFYDQHIICKRIGVSPSEIEGFLTALRDRGFAASRTHFSGTSFKTDADIGKIEDILFSLR</sequence>
<dbReference type="GO" id="GO:0002940">
    <property type="term" value="P:tRNA N2-guanine methylation"/>
    <property type="evidence" value="ECO:0007669"/>
    <property type="project" value="TreeGrafter"/>
</dbReference>
<keyword evidence="11" id="KW-1185">Reference proteome</keyword>
<dbReference type="PANTHER" id="PTHR10631">
    <property type="entry name" value="N 2 ,N 2 -DIMETHYLGUANOSINE TRNA METHYLTRANSFERASE"/>
    <property type="match status" value="1"/>
</dbReference>
<feature type="binding site" evidence="8">
    <location>
        <position position="274"/>
    </location>
    <ligand>
        <name>Zn(2+)</name>
        <dbReference type="ChEBI" id="CHEBI:29105"/>
    </ligand>
</feature>
<dbReference type="HAMAP" id="MF_00290">
    <property type="entry name" value="tRNA_dimethyltr_TRM1"/>
    <property type="match status" value="1"/>
</dbReference>
<feature type="binding site" evidence="8">
    <location>
        <position position="254"/>
    </location>
    <ligand>
        <name>Zn(2+)</name>
        <dbReference type="ChEBI" id="CHEBI:29105"/>
    </ligand>
</feature>
<dbReference type="GO" id="GO:0160104">
    <property type="term" value="F:tRNA (guanine(26)-N2)-dimethyltransferase activity"/>
    <property type="evidence" value="ECO:0007669"/>
    <property type="project" value="UniProtKB-UniRule"/>
</dbReference>
<evidence type="ECO:0000313" key="11">
    <source>
        <dbReference type="Proteomes" id="UP001206983"/>
    </source>
</evidence>
<evidence type="ECO:0000256" key="3">
    <source>
        <dbReference type="ARBA" id="ARBA00022679"/>
    </source>
</evidence>
<dbReference type="Proteomes" id="UP001206983">
    <property type="component" value="Unassembled WGS sequence"/>
</dbReference>
<keyword evidence="4 8" id="KW-0949">S-adenosyl-L-methionine</keyword>
<dbReference type="InterPro" id="IPR029063">
    <property type="entry name" value="SAM-dependent_MTases_sf"/>
</dbReference>
<reference evidence="10 11" key="1">
    <citation type="journal article" date="2011" name="Appl. Environ. Microbiol.">
        <title>Methanogenic archaea isolated from Taiwan's Chelungpu fault.</title>
        <authorList>
            <person name="Wu S.Y."/>
            <person name="Lai M.C."/>
        </authorList>
    </citation>
    <scope>NUCLEOTIDE SEQUENCE [LARGE SCALE GENOMIC DNA]</scope>
    <source>
        <strain evidence="10 11">St545Mb</strain>
    </source>
</reference>
<comment type="catalytic activity">
    <reaction evidence="8">
        <text>guanosine(26) in tRNA + 2 S-adenosyl-L-methionine = N(2)-dimethylguanosine(26) in tRNA + 2 S-adenosyl-L-homocysteine + 2 H(+)</text>
        <dbReference type="Rhea" id="RHEA:43140"/>
        <dbReference type="Rhea" id="RHEA-COMP:10359"/>
        <dbReference type="Rhea" id="RHEA-COMP:10360"/>
        <dbReference type="ChEBI" id="CHEBI:15378"/>
        <dbReference type="ChEBI" id="CHEBI:57856"/>
        <dbReference type="ChEBI" id="CHEBI:59789"/>
        <dbReference type="ChEBI" id="CHEBI:74269"/>
        <dbReference type="ChEBI" id="CHEBI:74513"/>
        <dbReference type="EC" id="2.1.1.216"/>
    </reaction>
</comment>
<feature type="binding site" evidence="8">
    <location>
        <position position="94"/>
    </location>
    <ligand>
        <name>S-adenosyl-L-methionine</name>
        <dbReference type="ChEBI" id="CHEBI:59789"/>
    </ligand>
</feature>
<dbReference type="InterPro" id="IPR042296">
    <property type="entry name" value="tRNA_met_Trm1_C"/>
</dbReference>
<gene>
    <name evidence="8" type="primary">trm1</name>
    <name evidence="10" type="ORF">PV02_10160</name>
</gene>
<dbReference type="Pfam" id="PF02005">
    <property type="entry name" value="TRM"/>
    <property type="match status" value="1"/>
</dbReference>
<evidence type="ECO:0000256" key="9">
    <source>
        <dbReference type="PROSITE-ProRule" id="PRU00958"/>
    </source>
</evidence>
<accession>A0AAE3KY72</accession>
<feature type="binding site" evidence="8">
    <location>
        <position position="271"/>
    </location>
    <ligand>
        <name>Zn(2+)</name>
        <dbReference type="ChEBI" id="CHEBI:29105"/>
    </ligand>
</feature>
<evidence type="ECO:0000313" key="10">
    <source>
        <dbReference type="EMBL" id="MCQ6963471.1"/>
    </source>
</evidence>
<evidence type="ECO:0000256" key="5">
    <source>
        <dbReference type="ARBA" id="ARBA00022694"/>
    </source>
</evidence>
<name>A0AAE3KY72_9EURY</name>
<feature type="binding site" evidence="8">
    <location>
        <position position="123"/>
    </location>
    <ligand>
        <name>S-adenosyl-L-methionine</name>
        <dbReference type="ChEBI" id="CHEBI:59789"/>
    </ligand>
</feature>
<dbReference type="NCBIfam" id="TIGR00308">
    <property type="entry name" value="TRM1"/>
    <property type="match status" value="1"/>
</dbReference>
<comment type="similarity">
    <text evidence="8 9">Belongs to the class I-like SAM-binding methyltransferase superfamily. Trm1 family.</text>
</comment>
<evidence type="ECO:0000256" key="2">
    <source>
        <dbReference type="ARBA" id="ARBA00022603"/>
    </source>
</evidence>
<keyword evidence="8" id="KW-0862">Zinc</keyword>
<evidence type="ECO:0000256" key="4">
    <source>
        <dbReference type="ARBA" id="ARBA00022691"/>
    </source>
</evidence>
<dbReference type="SUPFAM" id="SSF53335">
    <property type="entry name" value="S-adenosyl-L-methionine-dependent methyltransferases"/>
    <property type="match status" value="1"/>
</dbReference>
<keyword evidence="2 8" id="KW-0489">Methyltransferase</keyword>
<dbReference type="Gene3D" id="3.30.56.70">
    <property type="entry name" value="N2,N2-dimethylguanosine tRNA methyltransferase, C-terminal domain"/>
    <property type="match status" value="1"/>
</dbReference>
<comment type="function">
    <text evidence="8">Dimethylates a single guanine residue at position 26 of a number of tRNAs using S-adenosyl-L-methionine as donor of the methyl groups.</text>
</comment>
<evidence type="ECO:0000256" key="6">
    <source>
        <dbReference type="ARBA" id="ARBA00022884"/>
    </source>
</evidence>
<organism evidence="10 11">
    <name type="scientific">Methanolobus chelungpuianus</name>
    <dbReference type="NCBI Taxonomy" id="502115"/>
    <lineage>
        <taxon>Archaea</taxon>
        <taxon>Methanobacteriati</taxon>
        <taxon>Methanobacteriota</taxon>
        <taxon>Stenosarchaea group</taxon>
        <taxon>Methanomicrobia</taxon>
        <taxon>Methanosarcinales</taxon>
        <taxon>Methanosarcinaceae</taxon>
        <taxon>Methanolobus</taxon>
    </lineage>
</organism>
<keyword evidence="1 8" id="KW-0820">tRNA-binding</keyword>
<dbReference type="PANTHER" id="PTHR10631:SF3">
    <property type="entry name" value="TRNA (GUANINE(26)-N(2))-DIMETHYLTRANSFERASE"/>
    <property type="match status" value="1"/>
</dbReference>
<dbReference type="InterPro" id="IPR022923">
    <property type="entry name" value="TRM1_arc_bac"/>
</dbReference>
<comment type="caution">
    <text evidence="8">Lacks conserved residue(s) required for the propagation of feature annotation.</text>
</comment>
<comment type="caution">
    <text evidence="10">The sequence shown here is derived from an EMBL/GenBank/DDBJ whole genome shotgun (WGS) entry which is preliminary data.</text>
</comment>
<dbReference type="EC" id="2.1.1.216" evidence="7 8"/>
<keyword evidence="8" id="KW-0479">Metal-binding</keyword>
<dbReference type="GO" id="GO:0046872">
    <property type="term" value="F:metal ion binding"/>
    <property type="evidence" value="ECO:0007669"/>
    <property type="project" value="UniProtKB-KW"/>
</dbReference>
<dbReference type="PROSITE" id="PS51626">
    <property type="entry name" value="SAM_MT_TRM1"/>
    <property type="match status" value="1"/>
</dbReference>
<dbReference type="InterPro" id="IPR002905">
    <property type="entry name" value="Trm1"/>
</dbReference>
<feature type="binding site" evidence="8">
    <location>
        <position position="41"/>
    </location>
    <ligand>
        <name>S-adenosyl-L-methionine</name>
        <dbReference type="ChEBI" id="CHEBI:59789"/>
    </ligand>
</feature>
<feature type="binding site" evidence="8">
    <location>
        <position position="251"/>
    </location>
    <ligand>
        <name>Zn(2+)</name>
        <dbReference type="ChEBI" id="CHEBI:29105"/>
    </ligand>
</feature>
<dbReference type="Gene3D" id="3.40.50.150">
    <property type="entry name" value="Vaccinia Virus protein VP39"/>
    <property type="match status" value="1"/>
</dbReference>
<protein>
    <recommendedName>
        <fullName evidence="7 8">tRNA (guanine(26)-N(2))-dimethyltransferase</fullName>
        <ecNumber evidence="7 8">2.1.1.216</ecNumber>
    </recommendedName>
    <alternativeName>
        <fullName evidence="8">tRNA 2,2-dimethylguanosine-26 methyltransferase</fullName>
    </alternativeName>
    <alternativeName>
        <fullName evidence="8">tRNA(guanine-26,N(2)-N(2)) methyltransferase</fullName>
    </alternativeName>
    <alternativeName>
        <fullName evidence="8">tRNA(m(2,2)G26)dimethyltransferase</fullName>
    </alternativeName>
</protein>
<dbReference type="EMBL" id="JTEO01000006">
    <property type="protein sequence ID" value="MCQ6963471.1"/>
    <property type="molecule type" value="Genomic_DNA"/>
</dbReference>
<keyword evidence="6 8" id="KW-0694">RNA-binding</keyword>
<proteinExistence type="inferred from homology"/>
<keyword evidence="3 8" id="KW-0808">Transferase</keyword>
<evidence type="ECO:0000256" key="8">
    <source>
        <dbReference type="HAMAP-Rule" id="MF_00290"/>
    </source>
</evidence>
<dbReference type="AlphaFoldDB" id="A0AAE3KY72"/>
<dbReference type="RefSeq" id="WP_256623336.1">
    <property type="nucleotide sequence ID" value="NZ_JTEO01000006.1"/>
</dbReference>
<keyword evidence="5 8" id="KW-0819">tRNA processing</keyword>
<dbReference type="GO" id="GO:0000049">
    <property type="term" value="F:tRNA binding"/>
    <property type="evidence" value="ECO:0007669"/>
    <property type="project" value="UniProtKB-UniRule"/>
</dbReference>
<evidence type="ECO:0000256" key="7">
    <source>
        <dbReference type="ARBA" id="ARBA00039099"/>
    </source>
</evidence>
<feature type="binding site" evidence="8">
    <location>
        <position position="78"/>
    </location>
    <ligand>
        <name>S-adenosyl-L-methionine</name>
        <dbReference type="ChEBI" id="CHEBI:59789"/>
    </ligand>
</feature>